<dbReference type="Gene3D" id="2.10.220.10">
    <property type="entry name" value="Hormone Receptor, Insulin-like Growth Factor Receptor 1, Chain A, domain 2"/>
    <property type="match status" value="1"/>
</dbReference>
<feature type="transmembrane region" description="Helical" evidence="1">
    <location>
        <begin position="304"/>
        <end position="325"/>
    </location>
</feature>
<dbReference type="OrthoDB" id="300641at2759"/>
<feature type="transmembrane region" description="Helical" evidence="1">
    <location>
        <begin position="282"/>
        <end position="298"/>
    </location>
</feature>
<evidence type="ECO:0000313" key="2">
    <source>
        <dbReference type="EMBL" id="CDW76692.1"/>
    </source>
</evidence>
<dbReference type="SMART" id="SM00261">
    <property type="entry name" value="FU"/>
    <property type="match status" value="3"/>
</dbReference>
<feature type="transmembrane region" description="Helical" evidence="1">
    <location>
        <begin position="385"/>
        <end position="407"/>
    </location>
</feature>
<dbReference type="EMBL" id="CCKQ01005453">
    <property type="protein sequence ID" value="CDW76692.1"/>
    <property type="molecule type" value="Genomic_DNA"/>
</dbReference>
<keyword evidence="3" id="KW-1185">Reference proteome</keyword>
<protein>
    <submittedName>
        <fullName evidence="2">Protein serine threonine</fullName>
    </submittedName>
</protein>
<dbReference type="InParanoid" id="A0A078A3D8"/>
<organism evidence="2 3">
    <name type="scientific">Stylonychia lemnae</name>
    <name type="common">Ciliate</name>
    <dbReference type="NCBI Taxonomy" id="5949"/>
    <lineage>
        <taxon>Eukaryota</taxon>
        <taxon>Sar</taxon>
        <taxon>Alveolata</taxon>
        <taxon>Ciliophora</taxon>
        <taxon>Intramacronucleata</taxon>
        <taxon>Spirotrichea</taxon>
        <taxon>Stichotrichia</taxon>
        <taxon>Sporadotrichida</taxon>
        <taxon>Oxytrichidae</taxon>
        <taxon>Stylonychinae</taxon>
        <taxon>Stylonychia</taxon>
    </lineage>
</organism>
<sequence>MRSHNRQVKTIASSLTQKELNQKEQYHKNLDLRIRGMKEDNHSKTVLEEHPNYQQLNIQSNENSSILNLEEQIKLVSKRNKEVMHIQENQYERHFEAFSKKKLIYKQGYTSNASRLVDVFNPKNDVFEIPQDNNVLPNVFDLSNGQETASNNMLTGSSEPEKTQVYYQQARQRDDVQARAVKANKIDELADGPLNQNTKIDYSYDVTRLKSSLKIKIAQQNQSDTNNQNFTEGMQSPDNLYDEKKNENLKFSQKTQQQYQYGTIGVIKQKDFPYQVWVNNHLKIWLFSVPLLLIQLINNLSLEIWSHFGISSGSILLFTLILDLIELIRFRNYYKEKVKYQQLVQLIRLENSNDSINLRGHPDDEIQLFSWHPINFTKQSMTRYIYKYTSIGLIIIAGVILISFYVIKDLECPFGYYTFRDTICLKCEDSSCKICDHSGKCTQCYDNYFKDSYSKCALCSSSIQGCNTCQSANKCTICQNNFLLNKSFYNCTSCPDTNSGCLKSQNNLITECLPGYSFNNQTKSCLRCSSITNGCSTCTSSGTCLSCDQKKFKQNLNTKGLCDCNQDLGWITDSKQQGLCKCTSAIILKDETCFQCNRTIEQCSSCINTNYFFTGSVLLVDAINQSFYTGCDMCQIGYYQQVEYGQCMSCNSISAGCTKCSSQVCQSCSSGYRLLSGKCVKSL</sequence>
<dbReference type="OMA" id="ECNECAE"/>
<evidence type="ECO:0000313" key="3">
    <source>
        <dbReference type="Proteomes" id="UP000039865"/>
    </source>
</evidence>
<evidence type="ECO:0000256" key="1">
    <source>
        <dbReference type="SAM" id="Phobius"/>
    </source>
</evidence>
<keyword evidence="1" id="KW-0472">Membrane</keyword>
<proteinExistence type="predicted"/>
<dbReference type="InterPro" id="IPR009030">
    <property type="entry name" value="Growth_fac_rcpt_cys_sf"/>
</dbReference>
<dbReference type="Proteomes" id="UP000039865">
    <property type="component" value="Unassembled WGS sequence"/>
</dbReference>
<reference evidence="2 3" key="1">
    <citation type="submission" date="2014-06" db="EMBL/GenBank/DDBJ databases">
        <authorList>
            <person name="Swart Estienne"/>
        </authorList>
    </citation>
    <scope>NUCLEOTIDE SEQUENCE [LARGE SCALE GENOMIC DNA]</scope>
    <source>
        <strain evidence="2 3">130c</strain>
    </source>
</reference>
<dbReference type="SUPFAM" id="SSF57184">
    <property type="entry name" value="Growth factor receptor domain"/>
    <property type="match status" value="3"/>
</dbReference>
<keyword evidence="1" id="KW-1133">Transmembrane helix</keyword>
<accession>A0A078A3D8</accession>
<gene>
    <name evidence="2" type="primary">Contig13184.g14065</name>
    <name evidence="2" type="ORF">STYLEM_5653</name>
</gene>
<dbReference type="AlphaFoldDB" id="A0A078A3D8"/>
<name>A0A078A3D8_STYLE</name>
<dbReference type="InterPro" id="IPR006212">
    <property type="entry name" value="Furin_repeat"/>
</dbReference>
<keyword evidence="1" id="KW-0812">Transmembrane</keyword>